<sequence length="163" mass="18169">MKVIIMRHGEAQAFAASDSDRALTANGEQQSKQMATWLNQQLDGKVIDKVLVSPYLRAQQTWQVCAPLLPDAKEVITEEEITPYGQSDRVYDYVNAMIEVETLDVVLVVSHLPLVGYLTNEWVQEGQPPMFATSAMAMIEVDVTTHQASLSAHMSPRQLLNPK</sequence>
<dbReference type="InterPro" id="IPR051021">
    <property type="entry name" value="Mito_Ser/Thr_phosphatase"/>
</dbReference>
<evidence type="ECO:0000313" key="2">
    <source>
        <dbReference type="EMBL" id="OOE86411.1"/>
    </source>
</evidence>
<gene>
    <name evidence="2" type="ORF">BZG73_05630</name>
</gene>
<dbReference type="PANTHER" id="PTHR20935:SF1">
    <property type="entry name" value="SLL1549 PROTEIN"/>
    <property type="match status" value="1"/>
</dbReference>
<evidence type="ECO:0000313" key="3">
    <source>
        <dbReference type="Proteomes" id="UP000189410"/>
    </source>
</evidence>
<dbReference type="Pfam" id="PF00300">
    <property type="entry name" value="His_Phos_1"/>
    <property type="match status" value="1"/>
</dbReference>
<evidence type="ECO:0000256" key="1">
    <source>
        <dbReference type="ARBA" id="ARBA00022801"/>
    </source>
</evidence>
<dbReference type="EMBL" id="MUFB01000007">
    <property type="protein sequence ID" value="OOE86411.1"/>
    <property type="molecule type" value="Genomic_DNA"/>
</dbReference>
<dbReference type="CDD" id="cd07067">
    <property type="entry name" value="HP_PGM_like"/>
    <property type="match status" value="1"/>
</dbReference>
<dbReference type="RefSeq" id="WP_077578029.1">
    <property type="nucleotide sequence ID" value="NZ_MUFB01000007.1"/>
</dbReference>
<comment type="caution">
    <text evidence="2">The sequence shown here is derived from an EMBL/GenBank/DDBJ whole genome shotgun (WGS) entry which is preliminary data.</text>
</comment>
<accession>A0ABX3KBU5</accession>
<dbReference type="InterPro" id="IPR029033">
    <property type="entry name" value="His_PPase_superfam"/>
</dbReference>
<dbReference type="SMART" id="SM00855">
    <property type="entry name" value="PGAM"/>
    <property type="match status" value="1"/>
</dbReference>
<dbReference type="SUPFAM" id="SSF53254">
    <property type="entry name" value="Phosphoglycerate mutase-like"/>
    <property type="match status" value="1"/>
</dbReference>
<reference evidence="2 3" key="1">
    <citation type="journal article" date="2017" name="Genome Announc.">
        <title>Draft Genome Sequences of Salinivibrio proteolyticus, Salinivibrio sharmensis, Salinivibrio siamensis, Salinivibrio costicola subsp. alcaliphilus, Salinivibrio costicola subsp. vallismortis, and 29 New Isolates Belonging to the Genus Salinivibrio.</title>
        <authorList>
            <person name="Lopez-Hermoso C."/>
            <person name="de la Haba R.R."/>
            <person name="Sanchez-Porro C."/>
            <person name="Bayliss S.C."/>
            <person name="Feil E.J."/>
            <person name="Ventosa A."/>
        </authorList>
    </citation>
    <scope>NUCLEOTIDE SEQUENCE [LARGE SCALE GENOMIC DNA]</scope>
    <source>
        <strain evidence="2 3">JCM 14472</strain>
    </source>
</reference>
<dbReference type="InterPro" id="IPR004449">
    <property type="entry name" value="SixA"/>
</dbReference>
<dbReference type="PANTHER" id="PTHR20935">
    <property type="entry name" value="PHOSPHOGLYCERATE MUTASE-RELATED"/>
    <property type="match status" value="1"/>
</dbReference>
<keyword evidence="1" id="KW-0378">Hydrolase</keyword>
<keyword evidence="3" id="KW-1185">Reference proteome</keyword>
<dbReference type="Gene3D" id="3.40.50.1240">
    <property type="entry name" value="Phosphoglycerate mutase-like"/>
    <property type="match status" value="1"/>
</dbReference>
<protein>
    <submittedName>
        <fullName evidence="2">Phosphohistidine phosphatase SixA</fullName>
    </submittedName>
</protein>
<dbReference type="NCBIfam" id="TIGR00249">
    <property type="entry name" value="sixA"/>
    <property type="match status" value="1"/>
</dbReference>
<dbReference type="InterPro" id="IPR013078">
    <property type="entry name" value="His_Pase_superF_clade-1"/>
</dbReference>
<name>A0ABX3KBU5_9GAMM</name>
<dbReference type="Proteomes" id="UP000189410">
    <property type="component" value="Unassembled WGS sequence"/>
</dbReference>
<proteinExistence type="predicted"/>
<organism evidence="2 3">
    <name type="scientific">Salinivibrio siamensis</name>
    <dbReference type="NCBI Taxonomy" id="414286"/>
    <lineage>
        <taxon>Bacteria</taxon>
        <taxon>Pseudomonadati</taxon>
        <taxon>Pseudomonadota</taxon>
        <taxon>Gammaproteobacteria</taxon>
        <taxon>Vibrionales</taxon>
        <taxon>Vibrionaceae</taxon>
        <taxon>Salinivibrio</taxon>
    </lineage>
</organism>